<dbReference type="Proteomes" id="UP000325081">
    <property type="component" value="Unassembled WGS sequence"/>
</dbReference>
<dbReference type="Gene3D" id="3.40.50.2000">
    <property type="entry name" value="Glycogen Phosphorylase B"/>
    <property type="match status" value="3"/>
</dbReference>
<name>A0A5A7RGM6_STRAF</name>
<dbReference type="AlphaFoldDB" id="A0A5A7RGM6"/>
<evidence type="ECO:0000256" key="2">
    <source>
        <dbReference type="ARBA" id="ARBA00022679"/>
    </source>
</evidence>
<dbReference type="PANTHER" id="PTHR48044">
    <property type="entry name" value="GLYCOSYLTRANSFERASE"/>
    <property type="match status" value="1"/>
</dbReference>
<dbReference type="EMBL" id="BKCP01012625">
    <property type="protein sequence ID" value="GER56362.1"/>
    <property type="molecule type" value="Genomic_DNA"/>
</dbReference>
<comment type="similarity">
    <text evidence="1">Belongs to the UDP-glycosyltransferase family.</text>
</comment>
<keyword evidence="3" id="KW-0175">Coiled coil</keyword>
<protein>
    <submittedName>
        <fullName evidence="5">Flavonoid glycosyltransferase UGT94C2</fullName>
    </submittedName>
</protein>
<accession>A0A5A7RGM6</accession>
<keyword evidence="2 5" id="KW-0808">Transferase</keyword>
<gene>
    <name evidence="5" type="ORF">STAS_34078</name>
</gene>
<dbReference type="InterPro" id="IPR058980">
    <property type="entry name" value="Glyco_transf_N"/>
</dbReference>
<evidence type="ECO:0000313" key="5">
    <source>
        <dbReference type="EMBL" id="GER56362.1"/>
    </source>
</evidence>
<dbReference type="GO" id="GO:0008194">
    <property type="term" value="F:UDP-glycosyltransferase activity"/>
    <property type="evidence" value="ECO:0007669"/>
    <property type="project" value="InterPro"/>
</dbReference>
<dbReference type="SUPFAM" id="SSF53756">
    <property type="entry name" value="UDP-Glycosyltransferase/glycogen phosphorylase"/>
    <property type="match status" value="1"/>
</dbReference>
<dbReference type="CDD" id="cd03784">
    <property type="entry name" value="GT1_Gtf-like"/>
    <property type="match status" value="1"/>
</dbReference>
<dbReference type="PANTHER" id="PTHR48044:SF82">
    <property type="entry name" value="GLYCOSYLTRANSFERASE"/>
    <property type="match status" value="1"/>
</dbReference>
<feature type="coiled-coil region" evidence="3">
    <location>
        <begin position="374"/>
        <end position="401"/>
    </location>
</feature>
<feature type="domain" description="Glycosyltransferase N-terminal" evidence="4">
    <location>
        <begin position="1"/>
        <end position="229"/>
    </location>
</feature>
<evidence type="ECO:0000256" key="1">
    <source>
        <dbReference type="ARBA" id="ARBA00009995"/>
    </source>
</evidence>
<dbReference type="Pfam" id="PF26168">
    <property type="entry name" value="Glyco_transf_N"/>
    <property type="match status" value="1"/>
</dbReference>
<organism evidence="5 6">
    <name type="scientific">Striga asiatica</name>
    <name type="common">Asiatic witchweed</name>
    <name type="synonym">Buchnera asiatica</name>
    <dbReference type="NCBI Taxonomy" id="4170"/>
    <lineage>
        <taxon>Eukaryota</taxon>
        <taxon>Viridiplantae</taxon>
        <taxon>Streptophyta</taxon>
        <taxon>Embryophyta</taxon>
        <taxon>Tracheophyta</taxon>
        <taxon>Spermatophyta</taxon>
        <taxon>Magnoliopsida</taxon>
        <taxon>eudicotyledons</taxon>
        <taxon>Gunneridae</taxon>
        <taxon>Pentapetalae</taxon>
        <taxon>asterids</taxon>
        <taxon>lamiids</taxon>
        <taxon>Lamiales</taxon>
        <taxon>Orobanchaceae</taxon>
        <taxon>Buchnereae</taxon>
        <taxon>Striga</taxon>
    </lineage>
</organism>
<proteinExistence type="inferred from homology"/>
<evidence type="ECO:0000256" key="3">
    <source>
        <dbReference type="SAM" id="Coils"/>
    </source>
</evidence>
<dbReference type="GO" id="GO:1901135">
    <property type="term" value="P:carbohydrate derivative metabolic process"/>
    <property type="evidence" value="ECO:0007669"/>
    <property type="project" value="UniProtKB-ARBA"/>
</dbReference>
<comment type="caution">
    <text evidence="5">The sequence shown here is derived from an EMBL/GenBank/DDBJ whole genome shotgun (WGS) entry which is preliminary data.</text>
</comment>
<keyword evidence="6" id="KW-1185">Reference proteome</keyword>
<dbReference type="InterPro" id="IPR002213">
    <property type="entry name" value="UDP_glucos_trans"/>
</dbReference>
<evidence type="ECO:0000313" key="6">
    <source>
        <dbReference type="Proteomes" id="UP000325081"/>
    </source>
</evidence>
<sequence>MFPYLAHGHVFPFLELAKKLSNKNFHFYFCSTAVNLDSVRKHLENFPSILSIDLVELRLPAPPELPPIYQTTKNIPPHLMQTLKAAFHASSSIFSDIITNLNPDLLIFDLFQPWSAKLAASKNIPSVYFLTSSSAGLSFNHHHHSHGKFNNFPFYPSICLKDYELKAAIEYAKEFPQDAALAVEDEFMFGVFRLSHDFVIAKTCRAIESKYIDYLSSLFQKKIVRTGPLVTDPDYVSEPKPIIEWLDKKAPHSTLYVSFGSESYLSGDQIRQLARGLELARVDFVWVVRSPVGMEDRPGDDELPKTDTRAPERWGVPVLGVPLKYDQPLNCRMAVEAGVGVEVGRGENGEFDGEKVARAIEEVVFGGEGFRVRVKELSKKIRMEEDEGDEVADELRKLIEKSRADV</sequence>
<reference evidence="6" key="1">
    <citation type="journal article" date="2019" name="Curr. Biol.">
        <title>Genome Sequence of Striga asiatica Provides Insight into the Evolution of Plant Parasitism.</title>
        <authorList>
            <person name="Yoshida S."/>
            <person name="Kim S."/>
            <person name="Wafula E.K."/>
            <person name="Tanskanen J."/>
            <person name="Kim Y.M."/>
            <person name="Honaas L."/>
            <person name="Yang Z."/>
            <person name="Spallek T."/>
            <person name="Conn C.E."/>
            <person name="Ichihashi Y."/>
            <person name="Cheong K."/>
            <person name="Cui S."/>
            <person name="Der J.P."/>
            <person name="Gundlach H."/>
            <person name="Jiao Y."/>
            <person name="Hori C."/>
            <person name="Ishida J.K."/>
            <person name="Kasahara H."/>
            <person name="Kiba T."/>
            <person name="Kim M.S."/>
            <person name="Koo N."/>
            <person name="Laohavisit A."/>
            <person name="Lee Y.H."/>
            <person name="Lumba S."/>
            <person name="McCourt P."/>
            <person name="Mortimer J.C."/>
            <person name="Mutuku J.M."/>
            <person name="Nomura T."/>
            <person name="Sasaki-Sekimoto Y."/>
            <person name="Seto Y."/>
            <person name="Wang Y."/>
            <person name="Wakatake T."/>
            <person name="Sakakibara H."/>
            <person name="Demura T."/>
            <person name="Yamaguchi S."/>
            <person name="Yoneyama K."/>
            <person name="Manabe R.I."/>
            <person name="Nelson D.C."/>
            <person name="Schulman A.H."/>
            <person name="Timko M.P."/>
            <person name="dePamphilis C.W."/>
            <person name="Choi D."/>
            <person name="Shirasu K."/>
        </authorList>
    </citation>
    <scope>NUCLEOTIDE SEQUENCE [LARGE SCALE GENOMIC DNA]</scope>
    <source>
        <strain evidence="6">cv. UVA1</strain>
    </source>
</reference>
<dbReference type="OrthoDB" id="5835829at2759"/>
<evidence type="ECO:0000259" key="4">
    <source>
        <dbReference type="Pfam" id="PF26168"/>
    </source>
</evidence>